<keyword evidence="2" id="KW-0408">Iron</keyword>
<evidence type="ECO:0000256" key="2">
    <source>
        <dbReference type="PIRSR" id="PIRSR002825-1"/>
    </source>
</evidence>
<dbReference type="GO" id="GO:0046872">
    <property type="term" value="F:metal ion binding"/>
    <property type="evidence" value="ECO:0007669"/>
    <property type="project" value="UniProtKB-KW"/>
</dbReference>
<accession>A0A6N3HE32</accession>
<proteinExistence type="predicted"/>
<dbReference type="PANTHER" id="PTHR30006">
    <property type="entry name" value="THIAMINE-BINDING PERIPLASMIC PROTEIN-RELATED"/>
    <property type="match status" value="1"/>
</dbReference>
<protein>
    <submittedName>
        <fullName evidence="4">Iron uptake protein A1</fullName>
    </submittedName>
</protein>
<dbReference type="CDD" id="cd13547">
    <property type="entry name" value="PBP2_Fbp_like_2"/>
    <property type="match status" value="1"/>
</dbReference>
<reference evidence="4" key="1">
    <citation type="submission" date="2019-11" db="EMBL/GenBank/DDBJ databases">
        <authorList>
            <person name="Feng L."/>
        </authorList>
    </citation>
    <scope>NUCLEOTIDE SEQUENCE</scope>
    <source>
        <strain evidence="4">ElimosumLFYP34</strain>
    </source>
</reference>
<name>A0A6N3HE32_EUBLI</name>
<feature type="signal peptide" evidence="3">
    <location>
        <begin position="1"/>
        <end position="27"/>
    </location>
</feature>
<dbReference type="Gene3D" id="3.40.190.10">
    <property type="entry name" value="Periplasmic binding protein-like II"/>
    <property type="match status" value="2"/>
</dbReference>
<dbReference type="SUPFAM" id="SSF53850">
    <property type="entry name" value="Periplasmic binding protein-like II"/>
    <property type="match status" value="1"/>
</dbReference>
<dbReference type="AlphaFoldDB" id="A0A6N3HE32"/>
<keyword evidence="2" id="KW-0479">Metal-binding</keyword>
<evidence type="ECO:0000256" key="3">
    <source>
        <dbReference type="SAM" id="SignalP"/>
    </source>
</evidence>
<dbReference type="InterPro" id="IPR026045">
    <property type="entry name" value="Ferric-bd"/>
</dbReference>
<dbReference type="PROSITE" id="PS51257">
    <property type="entry name" value="PROKAR_LIPOPROTEIN"/>
    <property type="match status" value="1"/>
</dbReference>
<feature type="chain" id="PRO_5039015276" evidence="3">
    <location>
        <begin position="28"/>
        <end position="342"/>
    </location>
</feature>
<dbReference type="Pfam" id="PF13416">
    <property type="entry name" value="SBP_bac_8"/>
    <property type="match status" value="1"/>
</dbReference>
<organism evidence="4">
    <name type="scientific">Eubacterium limosum</name>
    <dbReference type="NCBI Taxonomy" id="1736"/>
    <lineage>
        <taxon>Bacteria</taxon>
        <taxon>Bacillati</taxon>
        <taxon>Bacillota</taxon>
        <taxon>Clostridia</taxon>
        <taxon>Eubacteriales</taxon>
        <taxon>Eubacteriaceae</taxon>
        <taxon>Eubacterium</taxon>
    </lineage>
</organism>
<feature type="binding site" evidence="2">
    <location>
        <position position="236"/>
    </location>
    <ligand>
        <name>Fe cation</name>
        <dbReference type="ChEBI" id="CHEBI:24875"/>
    </ligand>
</feature>
<dbReference type="EMBL" id="CACRTR010000023">
    <property type="protein sequence ID" value="VYU74936.1"/>
    <property type="molecule type" value="Genomic_DNA"/>
</dbReference>
<dbReference type="PIRSF" id="PIRSF002825">
    <property type="entry name" value="CfbpA"/>
    <property type="match status" value="1"/>
</dbReference>
<dbReference type="InterPro" id="IPR006059">
    <property type="entry name" value="SBP"/>
</dbReference>
<evidence type="ECO:0000256" key="1">
    <source>
        <dbReference type="ARBA" id="ARBA00022729"/>
    </source>
</evidence>
<evidence type="ECO:0000313" key="4">
    <source>
        <dbReference type="EMBL" id="VYU74936.1"/>
    </source>
</evidence>
<sequence>MLLNKRKIFAGVLSLVMIGTMISGCSANNSVSNGSTEKLSGSITLYTSQPEEDIQKLVEKFNEKQPDITVNVFRSGTEEVVSKVQAEKQANAMQADVLLVADAVTFESLKADDILASYESPELDGISSEFYDAEHTYTGTKVISTGIMVNTDMVKEPVTSFSDLTREDLKGNTIIPSPLYSGAAAYNLSVLTRTDGLGWDYFQKLKDNGVTVDKGNGTVQKAITGGQKAAGMIVDYMALRSKAEGAPVDFVYPEEGSLIVTEPVGIVKNCANEEQAKAFVDFILSEDGQKATAEIGYTPIKEGVEAPEGFKTVSEIKNLTQSMDTLVQNRETDKEKFSQMFN</sequence>
<gene>
    <name evidence="4" type="primary">futA1</name>
    <name evidence="4" type="ORF">ELLFYP34_01182</name>
</gene>
<keyword evidence="1 3" id="KW-0732">Signal</keyword>